<gene>
    <name evidence="2" type="ORF">J2S42_001638</name>
</gene>
<accession>A0AAE4AWF2</accession>
<organism evidence="2 3">
    <name type="scientific">Catenuloplanes indicus</name>
    <dbReference type="NCBI Taxonomy" id="137267"/>
    <lineage>
        <taxon>Bacteria</taxon>
        <taxon>Bacillati</taxon>
        <taxon>Actinomycetota</taxon>
        <taxon>Actinomycetes</taxon>
        <taxon>Micromonosporales</taxon>
        <taxon>Micromonosporaceae</taxon>
        <taxon>Catenuloplanes</taxon>
    </lineage>
</organism>
<evidence type="ECO:0000313" key="3">
    <source>
        <dbReference type="Proteomes" id="UP001240236"/>
    </source>
</evidence>
<dbReference type="AlphaFoldDB" id="A0AAE4AWF2"/>
<comment type="caution">
    <text evidence="2">The sequence shown here is derived from an EMBL/GenBank/DDBJ whole genome shotgun (WGS) entry which is preliminary data.</text>
</comment>
<dbReference type="EMBL" id="JAUSUZ010000001">
    <property type="protein sequence ID" value="MDQ0364969.1"/>
    <property type="molecule type" value="Genomic_DNA"/>
</dbReference>
<dbReference type="Proteomes" id="UP001240236">
    <property type="component" value="Unassembled WGS sequence"/>
</dbReference>
<protein>
    <submittedName>
        <fullName evidence="2">Uncharacterized protein</fullName>
    </submittedName>
</protein>
<feature type="region of interest" description="Disordered" evidence="1">
    <location>
        <begin position="1"/>
        <end position="21"/>
    </location>
</feature>
<name>A0AAE4AWF2_9ACTN</name>
<evidence type="ECO:0000313" key="2">
    <source>
        <dbReference type="EMBL" id="MDQ0364969.1"/>
    </source>
</evidence>
<sequence>MARATDGAWHGHVGCGMRAHRTPQPSYREEVVYCADSTAGRGQENWAKKRQISTLVQVVMPLSV</sequence>
<evidence type="ECO:0000256" key="1">
    <source>
        <dbReference type="SAM" id="MobiDB-lite"/>
    </source>
</evidence>
<keyword evidence="3" id="KW-1185">Reference proteome</keyword>
<reference evidence="2 3" key="1">
    <citation type="submission" date="2023-07" db="EMBL/GenBank/DDBJ databases">
        <title>Sequencing the genomes of 1000 actinobacteria strains.</title>
        <authorList>
            <person name="Klenk H.-P."/>
        </authorList>
    </citation>
    <scope>NUCLEOTIDE SEQUENCE [LARGE SCALE GENOMIC DNA]</scope>
    <source>
        <strain evidence="2 3">DSM 44709</strain>
    </source>
</reference>
<proteinExistence type="predicted"/>